<protein>
    <submittedName>
        <fullName evidence="1">Uncharacterized protein</fullName>
    </submittedName>
</protein>
<keyword evidence="2" id="KW-1185">Reference proteome</keyword>
<dbReference type="AlphaFoldDB" id="A0A4S4K5B6"/>
<proteinExistence type="predicted"/>
<accession>A0A4S4K5B6</accession>
<gene>
    <name evidence="1" type="ORF">EW026_g8146</name>
</gene>
<evidence type="ECO:0000313" key="1">
    <source>
        <dbReference type="EMBL" id="THG92938.1"/>
    </source>
</evidence>
<reference evidence="1 2" key="1">
    <citation type="submission" date="2019-02" db="EMBL/GenBank/DDBJ databases">
        <title>Genome sequencing of the rare red list fungi Phlebia centrifuga.</title>
        <authorList>
            <person name="Buettner E."/>
            <person name="Kellner H."/>
        </authorList>
    </citation>
    <scope>NUCLEOTIDE SEQUENCE [LARGE SCALE GENOMIC DNA]</scope>
    <source>
        <strain evidence="1 2">DSM 108282</strain>
    </source>
</reference>
<dbReference type="Proteomes" id="UP000309038">
    <property type="component" value="Unassembled WGS sequence"/>
</dbReference>
<comment type="caution">
    <text evidence="1">The sequence shown here is derived from an EMBL/GenBank/DDBJ whole genome shotgun (WGS) entry which is preliminary data.</text>
</comment>
<sequence>MCMCDHKGVSVRRLERRLDRFERSVSLKLETVLTSLNRVPVGLATPTSNSPASSGNLQHDSIEYTIPTSLPALTKPPNQDVAVPAENIAEDNIAVLKLPGEDPIVYDKTVAMRDPPAMHYAKRLGALFRDWEQSDCVKLNGHGIAVKHWNILFKVRTLGVGQLGQWAAIRNEWGNWKFIVDEKDRLGSETEFWKVYMDDIGNRLTYALVLKRLKASRMAQDAQDYLNAKQFFDGDLDCAKAGGRFRYKKTGRIHIMEKPDKVAKVWRGILAEDMGVAVEWEAMQ</sequence>
<evidence type="ECO:0000313" key="2">
    <source>
        <dbReference type="Proteomes" id="UP000309038"/>
    </source>
</evidence>
<organism evidence="1 2">
    <name type="scientific">Hermanssonia centrifuga</name>
    <dbReference type="NCBI Taxonomy" id="98765"/>
    <lineage>
        <taxon>Eukaryota</taxon>
        <taxon>Fungi</taxon>
        <taxon>Dikarya</taxon>
        <taxon>Basidiomycota</taxon>
        <taxon>Agaricomycotina</taxon>
        <taxon>Agaricomycetes</taxon>
        <taxon>Polyporales</taxon>
        <taxon>Meruliaceae</taxon>
        <taxon>Hermanssonia</taxon>
    </lineage>
</organism>
<dbReference type="EMBL" id="SGPJ01000856">
    <property type="protein sequence ID" value="THG92938.1"/>
    <property type="molecule type" value="Genomic_DNA"/>
</dbReference>
<name>A0A4S4K5B6_9APHY</name>